<evidence type="ECO:0000256" key="4">
    <source>
        <dbReference type="ARBA" id="ARBA00022723"/>
    </source>
</evidence>
<dbReference type="Pfam" id="PF00702">
    <property type="entry name" value="Hydrolase"/>
    <property type="match status" value="1"/>
</dbReference>
<feature type="transmembrane region" description="Helical" evidence="12">
    <location>
        <begin position="145"/>
        <end position="170"/>
    </location>
</feature>
<dbReference type="NCBIfam" id="TIGR01494">
    <property type="entry name" value="ATPase_P-type"/>
    <property type="match status" value="1"/>
</dbReference>
<evidence type="ECO:0000256" key="2">
    <source>
        <dbReference type="ARBA" id="ARBA00006024"/>
    </source>
</evidence>
<dbReference type="OrthoDB" id="9813266at2"/>
<evidence type="ECO:0000313" key="15">
    <source>
        <dbReference type="Proteomes" id="UP000253606"/>
    </source>
</evidence>
<dbReference type="SUPFAM" id="SSF81665">
    <property type="entry name" value="Calcium ATPase, transmembrane domain M"/>
    <property type="match status" value="1"/>
</dbReference>
<dbReference type="InterPro" id="IPR044492">
    <property type="entry name" value="P_typ_ATPase_HD_dom"/>
</dbReference>
<comment type="subcellular location">
    <subcellularLocation>
        <location evidence="12">Cell membrane</location>
    </subcellularLocation>
    <subcellularLocation>
        <location evidence="1">Endomembrane system</location>
        <topology evidence="1">Multi-pass membrane protein</topology>
    </subcellularLocation>
</comment>
<dbReference type="RefSeq" id="WP_114209450.1">
    <property type="nucleotide sequence ID" value="NZ_CP030840.1"/>
</dbReference>
<dbReference type="NCBIfam" id="TIGR01511">
    <property type="entry name" value="ATPase-IB1_Cu"/>
    <property type="match status" value="1"/>
</dbReference>
<evidence type="ECO:0000256" key="7">
    <source>
        <dbReference type="ARBA" id="ARBA00022967"/>
    </source>
</evidence>
<proteinExistence type="inferred from homology"/>
<feature type="domain" description="HMA" evidence="13">
    <location>
        <begin position="16"/>
        <end position="82"/>
    </location>
</feature>
<dbReference type="KEGG" id="abas:ACPOL_5488"/>
<keyword evidence="5 12" id="KW-0547">Nucleotide-binding</keyword>
<reference evidence="14 15" key="1">
    <citation type="journal article" date="2018" name="Front. Microbiol.">
        <title>Hydrolytic Capabilities as a Key to Environmental Success: Chitinolytic and Cellulolytic Acidobacteria From Acidic Sub-arctic Soils and Boreal Peatlands.</title>
        <authorList>
            <person name="Belova S.E."/>
            <person name="Ravin N.V."/>
            <person name="Pankratov T.A."/>
            <person name="Rakitin A.L."/>
            <person name="Ivanova A.A."/>
            <person name="Beletsky A.V."/>
            <person name="Mardanov A.V."/>
            <person name="Sinninghe Damste J.S."/>
            <person name="Dedysh S.N."/>
        </authorList>
    </citation>
    <scope>NUCLEOTIDE SEQUENCE [LARGE SCALE GENOMIC DNA]</scope>
    <source>
        <strain evidence="14 15">SBC82</strain>
    </source>
</reference>
<dbReference type="SFLD" id="SFLDF00027">
    <property type="entry name" value="p-type_atpase"/>
    <property type="match status" value="1"/>
</dbReference>
<dbReference type="Pfam" id="PF00403">
    <property type="entry name" value="HMA"/>
    <property type="match status" value="1"/>
</dbReference>
<keyword evidence="4 12" id="KW-0479">Metal-binding</keyword>
<dbReference type="GO" id="GO:0016887">
    <property type="term" value="F:ATP hydrolysis activity"/>
    <property type="evidence" value="ECO:0007669"/>
    <property type="project" value="InterPro"/>
</dbReference>
<dbReference type="InterPro" id="IPR036163">
    <property type="entry name" value="HMA_dom_sf"/>
</dbReference>
<evidence type="ECO:0000256" key="6">
    <source>
        <dbReference type="ARBA" id="ARBA00022840"/>
    </source>
</evidence>
<dbReference type="GO" id="GO:0005886">
    <property type="term" value="C:plasma membrane"/>
    <property type="evidence" value="ECO:0007669"/>
    <property type="project" value="UniProtKB-SubCell"/>
</dbReference>
<feature type="transmembrane region" description="Helical" evidence="12">
    <location>
        <begin position="737"/>
        <end position="759"/>
    </location>
</feature>
<dbReference type="PANTHER" id="PTHR43520:SF8">
    <property type="entry name" value="P-TYPE CU(+) TRANSPORTER"/>
    <property type="match status" value="1"/>
</dbReference>
<dbReference type="SUPFAM" id="SSF55008">
    <property type="entry name" value="HMA, heavy metal-associated domain"/>
    <property type="match status" value="1"/>
</dbReference>
<dbReference type="PROSITE" id="PS50846">
    <property type="entry name" value="HMA_2"/>
    <property type="match status" value="1"/>
</dbReference>
<dbReference type="GO" id="GO:0005524">
    <property type="term" value="F:ATP binding"/>
    <property type="evidence" value="ECO:0007669"/>
    <property type="project" value="UniProtKB-UniRule"/>
</dbReference>
<dbReference type="SFLD" id="SFLDG00002">
    <property type="entry name" value="C1.7:_P-type_atpase_like"/>
    <property type="match status" value="1"/>
</dbReference>
<gene>
    <name evidence="14" type="ORF">ACPOL_5488</name>
</gene>
<evidence type="ECO:0000256" key="8">
    <source>
        <dbReference type="ARBA" id="ARBA00022989"/>
    </source>
</evidence>
<keyword evidence="8 12" id="KW-1133">Transmembrane helix</keyword>
<dbReference type="EMBL" id="CP030840">
    <property type="protein sequence ID" value="AXC14736.1"/>
    <property type="molecule type" value="Genomic_DNA"/>
</dbReference>
<dbReference type="PROSITE" id="PS01047">
    <property type="entry name" value="HMA_1"/>
    <property type="match status" value="1"/>
</dbReference>
<evidence type="ECO:0000256" key="12">
    <source>
        <dbReference type="RuleBase" id="RU362081"/>
    </source>
</evidence>
<dbReference type="Proteomes" id="UP000253606">
    <property type="component" value="Chromosome"/>
</dbReference>
<dbReference type="PROSITE" id="PS00154">
    <property type="entry name" value="ATPASE_E1_E2"/>
    <property type="match status" value="1"/>
</dbReference>
<protein>
    <recommendedName>
        <fullName evidence="10">P-type Cu(2+) transporter</fullName>
        <ecNumber evidence="10">7.2.2.9</ecNumber>
    </recommendedName>
</protein>
<dbReference type="NCBIfam" id="TIGR01525">
    <property type="entry name" value="ATPase-IB_hvy"/>
    <property type="match status" value="1"/>
</dbReference>
<dbReference type="InterPro" id="IPR006121">
    <property type="entry name" value="HMA_dom"/>
</dbReference>
<keyword evidence="7" id="KW-1278">Translocase</keyword>
<dbReference type="GO" id="GO:0012505">
    <property type="term" value="C:endomembrane system"/>
    <property type="evidence" value="ECO:0007669"/>
    <property type="project" value="UniProtKB-SubCell"/>
</dbReference>
<dbReference type="InterPro" id="IPR001757">
    <property type="entry name" value="P_typ_ATPase"/>
</dbReference>
<evidence type="ECO:0000313" key="14">
    <source>
        <dbReference type="EMBL" id="AXC14736.1"/>
    </source>
</evidence>
<feature type="transmembrane region" description="Helical" evidence="12">
    <location>
        <begin position="402"/>
        <end position="433"/>
    </location>
</feature>
<dbReference type="FunFam" id="2.70.150.10:FF:000002">
    <property type="entry name" value="Copper-transporting ATPase 1, putative"/>
    <property type="match status" value="1"/>
</dbReference>
<dbReference type="InterPro" id="IPR036412">
    <property type="entry name" value="HAD-like_sf"/>
</dbReference>
<dbReference type="GO" id="GO:0005507">
    <property type="term" value="F:copper ion binding"/>
    <property type="evidence" value="ECO:0007669"/>
    <property type="project" value="TreeGrafter"/>
</dbReference>
<dbReference type="InterPro" id="IPR018303">
    <property type="entry name" value="ATPase_P-typ_P_site"/>
</dbReference>
<evidence type="ECO:0000256" key="1">
    <source>
        <dbReference type="ARBA" id="ARBA00004127"/>
    </source>
</evidence>
<dbReference type="NCBIfam" id="TIGR01512">
    <property type="entry name" value="ATPase-IB2_Cd"/>
    <property type="match status" value="1"/>
</dbReference>
<dbReference type="InterPro" id="IPR023298">
    <property type="entry name" value="ATPase_P-typ_TM_dom_sf"/>
</dbReference>
<dbReference type="InterPro" id="IPR008250">
    <property type="entry name" value="ATPase_P-typ_transduc_dom_A_sf"/>
</dbReference>
<dbReference type="Gene3D" id="3.40.1110.10">
    <property type="entry name" value="Calcium-transporting ATPase, cytoplasmic domain N"/>
    <property type="match status" value="1"/>
</dbReference>
<organism evidence="14 15">
    <name type="scientific">Acidisarcina polymorpha</name>
    <dbReference type="NCBI Taxonomy" id="2211140"/>
    <lineage>
        <taxon>Bacteria</taxon>
        <taxon>Pseudomonadati</taxon>
        <taxon>Acidobacteriota</taxon>
        <taxon>Terriglobia</taxon>
        <taxon>Terriglobales</taxon>
        <taxon>Acidobacteriaceae</taxon>
        <taxon>Acidisarcina</taxon>
    </lineage>
</organism>
<evidence type="ECO:0000256" key="5">
    <source>
        <dbReference type="ARBA" id="ARBA00022741"/>
    </source>
</evidence>
<dbReference type="PRINTS" id="PR00119">
    <property type="entry name" value="CATATPASE"/>
</dbReference>
<dbReference type="GO" id="GO:0043682">
    <property type="term" value="F:P-type divalent copper transporter activity"/>
    <property type="evidence" value="ECO:0007669"/>
    <property type="project" value="UniProtKB-EC"/>
</dbReference>
<evidence type="ECO:0000256" key="9">
    <source>
        <dbReference type="ARBA" id="ARBA00023136"/>
    </source>
</evidence>
<dbReference type="SUPFAM" id="SSF81653">
    <property type="entry name" value="Calcium ATPase, transduction domain A"/>
    <property type="match status" value="1"/>
</dbReference>
<dbReference type="InterPro" id="IPR059000">
    <property type="entry name" value="ATPase_P-type_domA"/>
</dbReference>
<keyword evidence="6 12" id="KW-0067">ATP-binding</keyword>
<evidence type="ECO:0000259" key="13">
    <source>
        <dbReference type="PROSITE" id="PS50846"/>
    </source>
</evidence>
<keyword evidence="12" id="KW-1003">Cell membrane</keyword>
<evidence type="ECO:0000256" key="11">
    <source>
        <dbReference type="ARBA" id="ARBA00047424"/>
    </source>
</evidence>
<keyword evidence="3 12" id="KW-0812">Transmembrane</keyword>
<dbReference type="Gene3D" id="3.30.70.100">
    <property type="match status" value="1"/>
</dbReference>
<comment type="similarity">
    <text evidence="2 12">Belongs to the cation transport ATPase (P-type) (TC 3.A.3) family. Type IB subfamily.</text>
</comment>
<dbReference type="AlphaFoldDB" id="A0A2Z5G835"/>
<dbReference type="Gene3D" id="2.70.150.10">
    <property type="entry name" value="Calcium-transporting ATPase, cytoplasmic transduction domain A"/>
    <property type="match status" value="1"/>
</dbReference>
<keyword evidence="9 12" id="KW-0472">Membrane</keyword>
<dbReference type="Gene3D" id="3.40.50.1000">
    <property type="entry name" value="HAD superfamily/HAD-like"/>
    <property type="match status" value="1"/>
</dbReference>
<dbReference type="EC" id="7.2.2.9" evidence="10"/>
<dbReference type="GO" id="GO:0055070">
    <property type="term" value="P:copper ion homeostasis"/>
    <property type="evidence" value="ECO:0007669"/>
    <property type="project" value="TreeGrafter"/>
</dbReference>
<evidence type="ECO:0000256" key="3">
    <source>
        <dbReference type="ARBA" id="ARBA00022692"/>
    </source>
</evidence>
<sequence>MSGLEATKASETAAQATITIPVLGMSCAACQSHVERALRQTPGVGEAEVNLMTHSARIVFDQKIASPLQLVEAVKSSGYESSLPADDATPASHVHPEAAEGKLRLQALSTLVLAALAMLLSMPLMNGMAANPGPVSRLLMAALPILYRIPAQALGWTLLAMTLAGMSLAAGEVYKPAWKALLHRATNMNTLVALGTISALLYSALATLAPSLFVTHRLRPDVYYESVLFILAFLMLGRWLEARAKDRTQEALKAFSRLQPQTARVLQQGREVEIPVASVQPDDTVVLRPGERVPVDGVVLSGTSNVDESLVTGESIPVPRGPGDRLIGGSLNFDGALEYRATSLGNSSILGQMLRLMQDAQSSRAPTQKLADQVSAVFVPAVLGIALLTLVGWLILDRANPSYAFAAAVTVLVIACPCAMGLAVPAALTVAIGRGAQLGILFKSGEAVERLAGVDTVLLDKTGTLTIGKPRIHGIYPTADTSSEELLLLAASLEQRSEHPLARAVLEKAEESGLKLKPSVDSKAVPGMGITGVVEGHRVAAGNAALMAQLGISTSETSLQPHQGSVLLIAIDGRFHGYLTAQDEIRPGAASAVKALKARGLHTIMLTGDNPEVAQSIARQTGIVQVYAGLLPAQKLEHIRGLQASGRKVAMVGDGINDAAALAQADAGIAMGTGTDLAREAGDAVLLRGEPMSIVTAVDLARATVKTMRANLGWAIGYNILGIPIAAGALYPVLGILLSPAIASAAMALSSISVLGNSLRLRRFVPR</sequence>
<accession>A0A2Z5G835</accession>
<dbReference type="InterPro" id="IPR027256">
    <property type="entry name" value="P-typ_ATPase_IB"/>
</dbReference>
<dbReference type="CDD" id="cd00371">
    <property type="entry name" value="HMA"/>
    <property type="match status" value="1"/>
</dbReference>
<dbReference type="FunFam" id="3.30.70.100:FF:000005">
    <property type="entry name" value="Copper-exporting P-type ATPase A"/>
    <property type="match status" value="1"/>
</dbReference>
<feature type="transmembrane region" description="Helical" evidence="12">
    <location>
        <begin position="105"/>
        <end position="125"/>
    </location>
</feature>
<feature type="transmembrane region" description="Helical" evidence="12">
    <location>
        <begin position="712"/>
        <end position="731"/>
    </location>
</feature>
<dbReference type="InterPro" id="IPR017969">
    <property type="entry name" value="Heavy-metal-associated_CS"/>
</dbReference>
<dbReference type="InterPro" id="IPR023214">
    <property type="entry name" value="HAD_sf"/>
</dbReference>
<feature type="transmembrane region" description="Helical" evidence="12">
    <location>
        <begin position="191"/>
        <end position="210"/>
    </location>
</feature>
<feature type="transmembrane region" description="Helical" evidence="12">
    <location>
        <begin position="374"/>
        <end position="396"/>
    </location>
</feature>
<keyword evidence="15" id="KW-1185">Reference proteome</keyword>
<comment type="catalytic activity">
    <reaction evidence="11">
        <text>Cu(2+)(in) + ATP + H2O = Cu(2+)(out) + ADP + phosphate + H(+)</text>
        <dbReference type="Rhea" id="RHEA:10376"/>
        <dbReference type="ChEBI" id="CHEBI:15377"/>
        <dbReference type="ChEBI" id="CHEBI:15378"/>
        <dbReference type="ChEBI" id="CHEBI:29036"/>
        <dbReference type="ChEBI" id="CHEBI:30616"/>
        <dbReference type="ChEBI" id="CHEBI:43474"/>
        <dbReference type="ChEBI" id="CHEBI:456216"/>
        <dbReference type="EC" id="7.2.2.9"/>
    </reaction>
</comment>
<evidence type="ECO:0000256" key="10">
    <source>
        <dbReference type="ARBA" id="ARBA00038904"/>
    </source>
</evidence>
<dbReference type="SFLD" id="SFLDS00003">
    <property type="entry name" value="Haloacid_Dehalogenase"/>
    <property type="match status" value="1"/>
</dbReference>
<dbReference type="InterPro" id="IPR023299">
    <property type="entry name" value="ATPase_P-typ_cyto_dom_N"/>
</dbReference>
<dbReference type="PRINTS" id="PR00943">
    <property type="entry name" value="CUATPASE"/>
</dbReference>
<name>A0A2Z5G835_9BACT</name>
<feature type="transmembrane region" description="Helical" evidence="12">
    <location>
        <begin position="222"/>
        <end position="240"/>
    </location>
</feature>
<dbReference type="PANTHER" id="PTHR43520">
    <property type="entry name" value="ATP7, ISOFORM B"/>
    <property type="match status" value="1"/>
</dbReference>
<dbReference type="CDD" id="cd02094">
    <property type="entry name" value="P-type_ATPase_Cu-like"/>
    <property type="match status" value="1"/>
</dbReference>
<dbReference type="SUPFAM" id="SSF56784">
    <property type="entry name" value="HAD-like"/>
    <property type="match status" value="1"/>
</dbReference>
<dbReference type="Pfam" id="PF00122">
    <property type="entry name" value="E1-E2_ATPase"/>
    <property type="match status" value="1"/>
</dbReference>